<evidence type="ECO:0000256" key="3">
    <source>
        <dbReference type="ARBA" id="ARBA00023125"/>
    </source>
</evidence>
<comment type="similarity">
    <text evidence="1">Belongs to the transposase 11 family.</text>
</comment>
<reference evidence="7 8" key="1">
    <citation type="submission" date="2024-02" db="EMBL/GenBank/DDBJ databases">
        <title>Genome analysis and characterization of Microbaculum marinisediminis sp. nov., isolated from marine sediment.</title>
        <authorList>
            <person name="Du Z.-J."/>
            <person name="Ye Y.-Q."/>
            <person name="Zhang Z.-R."/>
            <person name="Yuan S.-M."/>
            <person name="Zhang X.-Y."/>
        </authorList>
    </citation>
    <scope>NUCLEOTIDE SEQUENCE [LARGE SCALE GENOMIC DNA]</scope>
    <source>
        <strain evidence="7 8">SDUM1044001</strain>
    </source>
</reference>
<comment type="caution">
    <text evidence="7">The sequence shown here is derived from an EMBL/GenBank/DDBJ whole genome shotgun (WGS) entry which is preliminary data.</text>
</comment>
<evidence type="ECO:0000256" key="2">
    <source>
        <dbReference type="ARBA" id="ARBA00022578"/>
    </source>
</evidence>
<evidence type="ECO:0000259" key="6">
    <source>
        <dbReference type="Pfam" id="PF14294"/>
    </source>
</evidence>
<feature type="domain" description="DUF4372" evidence="6">
    <location>
        <begin position="3"/>
        <end position="74"/>
    </location>
</feature>
<feature type="domain" description="Transposase IS4-like" evidence="5">
    <location>
        <begin position="117"/>
        <end position="335"/>
    </location>
</feature>
<dbReference type="InterPro" id="IPR002559">
    <property type="entry name" value="Transposase_11"/>
</dbReference>
<dbReference type="InterPro" id="IPR025399">
    <property type="entry name" value="DUF4372"/>
</dbReference>
<dbReference type="NCBIfam" id="NF033592">
    <property type="entry name" value="transpos_IS4_1"/>
    <property type="match status" value="1"/>
</dbReference>
<evidence type="ECO:0000313" key="7">
    <source>
        <dbReference type="EMBL" id="MEJ8574159.1"/>
    </source>
</evidence>
<dbReference type="EMBL" id="JAZHOF010000010">
    <property type="protein sequence ID" value="MEJ8574159.1"/>
    <property type="molecule type" value="Genomic_DNA"/>
</dbReference>
<name>A0AAW9RZ01_9HYPH</name>
<dbReference type="Pfam" id="PF01609">
    <property type="entry name" value="DDE_Tnp_1"/>
    <property type="match status" value="1"/>
</dbReference>
<protein>
    <submittedName>
        <fullName evidence="7">IS4 family transposase</fullName>
    </submittedName>
</protein>
<evidence type="ECO:0000256" key="4">
    <source>
        <dbReference type="ARBA" id="ARBA00023172"/>
    </source>
</evidence>
<accession>A0AAW9RZ01</accession>
<dbReference type="Pfam" id="PF14294">
    <property type="entry name" value="DUF4372"/>
    <property type="match status" value="1"/>
</dbReference>
<dbReference type="GO" id="GO:0006313">
    <property type="term" value="P:DNA transposition"/>
    <property type="evidence" value="ECO:0007669"/>
    <property type="project" value="InterPro"/>
</dbReference>
<evidence type="ECO:0000256" key="1">
    <source>
        <dbReference type="ARBA" id="ARBA00010075"/>
    </source>
</evidence>
<gene>
    <name evidence="7" type="ORF">V3328_21935</name>
</gene>
<dbReference type="InterPro" id="IPR047952">
    <property type="entry name" value="Transpos_IS4"/>
</dbReference>
<evidence type="ECO:0000259" key="5">
    <source>
        <dbReference type="Pfam" id="PF01609"/>
    </source>
</evidence>
<organism evidence="7 8">
    <name type="scientific">Microbaculum marinum</name>
    <dbReference type="NCBI Taxonomy" id="1764581"/>
    <lineage>
        <taxon>Bacteria</taxon>
        <taxon>Pseudomonadati</taxon>
        <taxon>Pseudomonadota</taxon>
        <taxon>Alphaproteobacteria</taxon>
        <taxon>Hyphomicrobiales</taxon>
        <taxon>Tepidamorphaceae</taxon>
        <taxon>Microbaculum</taxon>
    </lineage>
</organism>
<keyword evidence="8" id="KW-1185">Reference proteome</keyword>
<evidence type="ECO:0000313" key="8">
    <source>
        <dbReference type="Proteomes" id="UP001378188"/>
    </source>
</evidence>
<keyword evidence="3" id="KW-0238">DNA-binding</keyword>
<keyword evidence="2" id="KW-0815">Transposition</keyword>
<sequence length="386" mass="43514">MRHHNIVLHQIQKHVPWSVFDRLVDEHKADHRVRKLTTKSQLLALLFGQLAGAVSLREIEAGLASQQSRLYHVGGRGIARSTLAEANARRPAAVFSGLFAHIAATTCRRTRRHISDAVRILDATRIELSSLRSGWADMVSGHRAIKLHVNYNPHADAPLGMTLTGQRVNDITPAKALMNGAGPVEPGMTYVFDLAYYDFAWWAELDATGCRIVTRLKTRTKLEVTAEQAVPGGDSAILSDRIGLLPRRMARSRKNPFADPVREITVRIATGKIIRILTNDLDAPASEIAHLYKQRWQIELFFKWIKRNLKIRHFLGTSENAVRIQIFVALIAYLLLRMAQACQSAVKQPLAFTRLVRLNLMHRRPITELTQPRPKPSLNQDQMVLI</sequence>
<dbReference type="Proteomes" id="UP001378188">
    <property type="component" value="Unassembled WGS sequence"/>
</dbReference>
<dbReference type="PANTHER" id="PTHR33258">
    <property type="entry name" value="TRANSPOSASE INSL FOR INSERTION SEQUENCE ELEMENT IS186A-RELATED"/>
    <property type="match status" value="1"/>
</dbReference>
<dbReference type="InterPro" id="IPR012337">
    <property type="entry name" value="RNaseH-like_sf"/>
</dbReference>
<dbReference type="GO" id="GO:0003677">
    <property type="term" value="F:DNA binding"/>
    <property type="evidence" value="ECO:0007669"/>
    <property type="project" value="UniProtKB-KW"/>
</dbReference>
<proteinExistence type="inferred from homology"/>
<dbReference type="AlphaFoldDB" id="A0AAW9RZ01"/>
<dbReference type="SUPFAM" id="SSF53098">
    <property type="entry name" value="Ribonuclease H-like"/>
    <property type="match status" value="1"/>
</dbReference>
<keyword evidence="4" id="KW-0233">DNA recombination</keyword>
<dbReference type="RefSeq" id="WP_340331860.1">
    <property type="nucleotide sequence ID" value="NZ_JAZHOF010000010.1"/>
</dbReference>
<dbReference type="GO" id="GO:0004803">
    <property type="term" value="F:transposase activity"/>
    <property type="evidence" value="ECO:0007669"/>
    <property type="project" value="InterPro"/>
</dbReference>
<dbReference type="PANTHER" id="PTHR33258:SF1">
    <property type="entry name" value="TRANSPOSASE INSL FOR INSERTION SEQUENCE ELEMENT IS186A-RELATED"/>
    <property type="match status" value="1"/>
</dbReference>